<dbReference type="PANTHER" id="PTHR33307">
    <property type="entry name" value="ALPHA-RHAMNOSIDASE (EUROFUNG)"/>
    <property type="match status" value="1"/>
</dbReference>
<keyword evidence="3" id="KW-0378">Hydrolase</keyword>
<dbReference type="Gene3D" id="1.50.10.10">
    <property type="match status" value="1"/>
</dbReference>
<dbReference type="Proteomes" id="UP000741013">
    <property type="component" value="Unassembled WGS sequence"/>
</dbReference>
<evidence type="ECO:0000256" key="5">
    <source>
        <dbReference type="SAM" id="SignalP"/>
    </source>
</evidence>
<dbReference type="Gene3D" id="2.60.120.260">
    <property type="entry name" value="Galactose-binding domain-like"/>
    <property type="match status" value="2"/>
</dbReference>
<feature type="chain" id="PRO_5045088839" description="alpha-L-rhamnosidase" evidence="5">
    <location>
        <begin position="31"/>
        <end position="1075"/>
    </location>
</feature>
<dbReference type="InterPro" id="IPR012341">
    <property type="entry name" value="6hp_glycosidase-like_sf"/>
</dbReference>
<gene>
    <name evidence="10" type="ORF">JOM49_005663</name>
</gene>
<dbReference type="EC" id="3.2.1.40" evidence="2"/>
<organism evidence="10 11">
    <name type="scientific">Amycolatopsis magusensis</name>
    <dbReference type="NCBI Taxonomy" id="882444"/>
    <lineage>
        <taxon>Bacteria</taxon>
        <taxon>Bacillati</taxon>
        <taxon>Actinomycetota</taxon>
        <taxon>Actinomycetes</taxon>
        <taxon>Pseudonocardiales</taxon>
        <taxon>Pseudonocardiaceae</taxon>
        <taxon>Amycolatopsis</taxon>
    </lineage>
</organism>
<dbReference type="RefSeq" id="WP_209667195.1">
    <property type="nucleotide sequence ID" value="NZ_JAGGMS010000001.1"/>
</dbReference>
<accession>A0ABS4PXI0</accession>
<name>A0ABS4PXI0_9PSEU</name>
<dbReference type="Gene3D" id="2.60.40.10">
    <property type="entry name" value="Immunoglobulins"/>
    <property type="match status" value="1"/>
</dbReference>
<keyword evidence="5" id="KW-0732">Signal</keyword>
<evidence type="ECO:0000256" key="4">
    <source>
        <dbReference type="SAM" id="MobiDB-lite"/>
    </source>
</evidence>
<feature type="compositionally biased region" description="Basic and acidic residues" evidence="4">
    <location>
        <begin position="512"/>
        <end position="521"/>
    </location>
</feature>
<dbReference type="PANTHER" id="PTHR33307:SF6">
    <property type="entry name" value="ALPHA-RHAMNOSIDASE (EUROFUNG)-RELATED"/>
    <property type="match status" value="1"/>
</dbReference>
<evidence type="ECO:0000259" key="8">
    <source>
        <dbReference type="Pfam" id="PF17389"/>
    </source>
</evidence>
<evidence type="ECO:0000256" key="3">
    <source>
        <dbReference type="ARBA" id="ARBA00022801"/>
    </source>
</evidence>
<dbReference type="InterPro" id="IPR013783">
    <property type="entry name" value="Ig-like_fold"/>
</dbReference>
<proteinExistence type="predicted"/>
<dbReference type="Pfam" id="PF25788">
    <property type="entry name" value="Ig_Rha78A_N"/>
    <property type="match status" value="1"/>
</dbReference>
<evidence type="ECO:0000259" key="7">
    <source>
        <dbReference type="Pfam" id="PF08531"/>
    </source>
</evidence>
<sequence>MSPVRGRGVRAVLAAVVVLTGLLVPLPAAAGDGIGVGALTVNDRISPLGIGGEAPHFGWASISDEQNVVQSAYELRVGETPESGEVWTSGRVASARQFDIAYEGPALRSQTRYFWQVRVWDGVGRESRWSEPAWFETGLFGEADWGGAAWLTDHDEALGWADYTVDTELSLRALAAGVFFRAPDGQNGYLWQLSVADGTGLPKLRVHNRINGTYNLLAIVDISAAVTQEQLLAGRTRFTVAAAGETVTTSVNGTRVDQRAVADFAAGTFGYRVVNANEGQEKAVIHRATVTGADGTTLTEVDFADGRNPFSGGTVGPEGLDLSVTAEVLYTHRPSLPLYRKEFVVPAGKEVKQARAYGAALGVYELSLNGVKVSDQELAPGWTDYRTRVQHQTYDITAQVREGANAFGIALAPGWYAGRVGNHPPGVYGSNPAVVAQLRVDYTDGSHDWVRTDTSWRTAPGPFVLADLQTGETYDARLARPGWNNPGHDESAWTAPDTAESATARVVPQPDEPVRETERKPAIARTEPKPGTFVYDLGQNLVGVTQVRLTGTAGQTATIRHGEVLNPDGTLYTENLRGAAATDRYVFAADGPVDHRPTFTQHGFRYVEITGVAPPAVDEVEGVVWGSDLRKTGSLSTSDPMLNQLQSNITWGQRGNFLSVPTDTPARDERLGWTGDINVFAPTASYNQDTRAFLRKWLGDLRATQRENGDYSCVAPDPANAGPGGVGWSDAGITVPYALFQAYGDTATVREHYPSMKRFFEFVRGGAGPDLIDDGRGRFEDWLNLDDPTPSGVLGTAYFAENARMLSEMARALGEQADADTYAALSGEIRAAFTQAFVNGDGVVSGGSQTAYALALGMNLVPAELRAKVADRFVEKIDSRGGALTTGFLGTPWLLPALSGSDRFDRAYGLLMRQEYPSWGYEVKMGATTMWERWNSINPDGSFGDPAMNSFNHYAYGAVGQWMYQHIGGISALEPGYHKSRIAPRPGGGLTSGAGSFDSAYGPVKSSWSNDSGGFRLSVEVPVNTTAEVEIPAASASAVTGGEAGLASSYADGVLTVTVGSGHHQFQAPRIATTG</sequence>
<dbReference type="Pfam" id="PF08531">
    <property type="entry name" value="Bac_rhamnosid_N"/>
    <property type="match status" value="1"/>
</dbReference>
<dbReference type="InterPro" id="IPR035396">
    <property type="entry name" value="Bac_rhamnosid6H"/>
</dbReference>
<dbReference type="Pfam" id="PF17390">
    <property type="entry name" value="Bac_rhamnosid_C"/>
    <property type="match status" value="1"/>
</dbReference>
<protein>
    <recommendedName>
        <fullName evidence="2">alpha-L-rhamnosidase</fullName>
        <ecNumber evidence="2">3.2.1.40</ecNumber>
    </recommendedName>
</protein>
<dbReference type="InterPro" id="IPR013737">
    <property type="entry name" value="Bac_rhamnosid_N"/>
</dbReference>
<reference evidence="10 11" key="1">
    <citation type="submission" date="2021-03" db="EMBL/GenBank/DDBJ databases">
        <title>Sequencing the genomes of 1000 actinobacteria strains.</title>
        <authorList>
            <person name="Klenk H.-P."/>
        </authorList>
    </citation>
    <scope>NUCLEOTIDE SEQUENCE [LARGE SCALE GENOMIC DNA]</scope>
    <source>
        <strain evidence="10 11">DSM 45510</strain>
    </source>
</reference>
<dbReference type="Pfam" id="PF05592">
    <property type="entry name" value="Bac_rhamnosid"/>
    <property type="match status" value="1"/>
</dbReference>
<evidence type="ECO:0000256" key="1">
    <source>
        <dbReference type="ARBA" id="ARBA00001445"/>
    </source>
</evidence>
<evidence type="ECO:0000259" key="9">
    <source>
        <dbReference type="Pfam" id="PF17390"/>
    </source>
</evidence>
<feature type="domain" description="Alpha-L-rhamnosidase six-hairpin glycosidase" evidence="8">
    <location>
        <begin position="630"/>
        <end position="967"/>
    </location>
</feature>
<evidence type="ECO:0000313" key="11">
    <source>
        <dbReference type="Proteomes" id="UP000741013"/>
    </source>
</evidence>
<feature type="region of interest" description="Disordered" evidence="4">
    <location>
        <begin position="483"/>
        <end position="521"/>
    </location>
</feature>
<evidence type="ECO:0000259" key="6">
    <source>
        <dbReference type="Pfam" id="PF05592"/>
    </source>
</evidence>
<comment type="caution">
    <text evidence="10">The sequence shown here is derived from an EMBL/GenBank/DDBJ whole genome shotgun (WGS) entry which is preliminary data.</text>
</comment>
<dbReference type="Gene3D" id="2.60.420.10">
    <property type="entry name" value="Maltose phosphorylase, domain 3"/>
    <property type="match status" value="1"/>
</dbReference>
<dbReference type="InterPro" id="IPR008902">
    <property type="entry name" value="Rhamnosid_concanavalin"/>
</dbReference>
<evidence type="ECO:0000313" key="10">
    <source>
        <dbReference type="EMBL" id="MBP2184137.1"/>
    </source>
</evidence>
<dbReference type="SUPFAM" id="SSF48208">
    <property type="entry name" value="Six-hairpin glycosidases"/>
    <property type="match status" value="1"/>
</dbReference>
<keyword evidence="11" id="KW-1185">Reference proteome</keyword>
<feature type="signal peptide" evidence="5">
    <location>
        <begin position="1"/>
        <end position="30"/>
    </location>
</feature>
<feature type="domain" description="Alpha-L-rhamnosidase C-terminal" evidence="9">
    <location>
        <begin position="969"/>
        <end position="1041"/>
    </location>
</feature>
<dbReference type="Pfam" id="PF17389">
    <property type="entry name" value="Bac_rhamnosid6H"/>
    <property type="match status" value="1"/>
</dbReference>
<dbReference type="InterPro" id="IPR008928">
    <property type="entry name" value="6-hairpin_glycosidase_sf"/>
</dbReference>
<feature type="domain" description="Bacterial alpha-L-rhamnosidase N-terminal" evidence="7">
    <location>
        <begin position="349"/>
        <end position="518"/>
    </location>
</feature>
<evidence type="ECO:0000256" key="2">
    <source>
        <dbReference type="ARBA" id="ARBA00012652"/>
    </source>
</evidence>
<comment type="catalytic activity">
    <reaction evidence="1">
        <text>Hydrolysis of terminal non-reducing alpha-L-rhamnose residues in alpha-L-rhamnosides.</text>
        <dbReference type="EC" id="3.2.1.40"/>
    </reaction>
</comment>
<dbReference type="InterPro" id="IPR016007">
    <property type="entry name" value="Alpha_rhamnosid"/>
</dbReference>
<dbReference type="PIRSF" id="PIRSF010631">
    <property type="entry name" value="A-rhamnsds"/>
    <property type="match status" value="1"/>
</dbReference>
<dbReference type="InterPro" id="IPR035398">
    <property type="entry name" value="Bac_rhamnosid_C"/>
</dbReference>
<feature type="domain" description="Alpha-L-rhamnosidase concanavalin-like" evidence="6">
    <location>
        <begin position="528"/>
        <end position="623"/>
    </location>
</feature>
<dbReference type="EMBL" id="JAGGMS010000001">
    <property type="protein sequence ID" value="MBP2184137.1"/>
    <property type="molecule type" value="Genomic_DNA"/>
</dbReference>